<comment type="similarity">
    <text evidence="1">Belongs to the LysR transcriptional regulatory family.</text>
</comment>
<evidence type="ECO:0000256" key="4">
    <source>
        <dbReference type="ARBA" id="ARBA00023163"/>
    </source>
</evidence>
<evidence type="ECO:0000313" key="6">
    <source>
        <dbReference type="EMBL" id="CAB3757823.1"/>
    </source>
</evidence>
<dbReference type="PANTHER" id="PTHR30537:SF72">
    <property type="entry name" value="LYSR FAMILY TRANSCRIPTIONAL REGULATOR"/>
    <property type="match status" value="1"/>
</dbReference>
<sequence>MVERADASISEISAFEAVGVAGSFTKAAESLGTSKSHIGKLVQRLEARLGTRLFQRTTRAVRLTEDGETYLRAVQSALGGLREAEQELAARRDEVVGRVRLDLPASFGRLLFPAILDLRQHYPALTFELGFSDKMSDPVADGWDLVIRIGELPKDSDMTVRKLCDTRFGLYASPAYLAGRGEVRSIADLAHHDAVIFRGPSGRLRPWALNDGDVIRSIAPSPALVVEDGQALIDVLANGLGISQLLDRIAQPQVESGRLQHVLPDADVDGLPIHAMIPTGQKMPLRTRVVLNRLAEFLQGAAAAPRTAGTSRARTNAG</sequence>
<dbReference type="InterPro" id="IPR058163">
    <property type="entry name" value="LysR-type_TF_proteobact-type"/>
</dbReference>
<dbReference type="SUPFAM" id="SSF53850">
    <property type="entry name" value="Periplasmic binding protein-like II"/>
    <property type="match status" value="1"/>
</dbReference>
<dbReference type="Proteomes" id="UP000494363">
    <property type="component" value="Unassembled WGS sequence"/>
</dbReference>
<dbReference type="CDD" id="cd08422">
    <property type="entry name" value="PBP2_CrgA_like"/>
    <property type="match status" value="1"/>
</dbReference>
<dbReference type="GO" id="GO:0003700">
    <property type="term" value="F:DNA-binding transcription factor activity"/>
    <property type="evidence" value="ECO:0007669"/>
    <property type="project" value="InterPro"/>
</dbReference>
<dbReference type="GO" id="GO:0043565">
    <property type="term" value="F:sequence-specific DNA binding"/>
    <property type="evidence" value="ECO:0007669"/>
    <property type="project" value="TreeGrafter"/>
</dbReference>
<gene>
    <name evidence="6" type="ORF">LMG29542_03152</name>
</gene>
<dbReference type="FunFam" id="1.10.10.10:FF:000001">
    <property type="entry name" value="LysR family transcriptional regulator"/>
    <property type="match status" value="1"/>
</dbReference>
<protein>
    <recommendedName>
        <fullName evidence="5">HTH lysR-type domain-containing protein</fullName>
    </recommendedName>
</protein>
<evidence type="ECO:0000259" key="5">
    <source>
        <dbReference type="PROSITE" id="PS50931"/>
    </source>
</evidence>
<keyword evidence="2" id="KW-0805">Transcription regulation</keyword>
<dbReference type="InterPro" id="IPR005119">
    <property type="entry name" value="LysR_subst-bd"/>
</dbReference>
<evidence type="ECO:0000256" key="2">
    <source>
        <dbReference type="ARBA" id="ARBA00023015"/>
    </source>
</evidence>
<dbReference type="SUPFAM" id="SSF46785">
    <property type="entry name" value="Winged helix' DNA-binding domain"/>
    <property type="match status" value="1"/>
</dbReference>
<dbReference type="Gene3D" id="3.40.190.290">
    <property type="match status" value="1"/>
</dbReference>
<feature type="domain" description="HTH lysR-type" evidence="5">
    <location>
        <begin position="14"/>
        <end position="64"/>
    </location>
</feature>
<accession>A0A6J5DV26</accession>
<name>A0A6J5DV26_9BURK</name>
<proteinExistence type="inferred from homology"/>
<reference evidence="6 7" key="1">
    <citation type="submission" date="2020-04" db="EMBL/GenBank/DDBJ databases">
        <authorList>
            <person name="De Canck E."/>
        </authorList>
    </citation>
    <scope>NUCLEOTIDE SEQUENCE [LARGE SCALE GENOMIC DNA]</scope>
    <source>
        <strain evidence="6 7">LMG 29542</strain>
    </source>
</reference>
<dbReference type="InterPro" id="IPR000847">
    <property type="entry name" value="LysR_HTH_N"/>
</dbReference>
<dbReference type="InterPro" id="IPR036390">
    <property type="entry name" value="WH_DNA-bd_sf"/>
</dbReference>
<dbReference type="EMBL" id="CADIKH010000013">
    <property type="protein sequence ID" value="CAB3757823.1"/>
    <property type="molecule type" value="Genomic_DNA"/>
</dbReference>
<dbReference type="Gene3D" id="1.10.10.10">
    <property type="entry name" value="Winged helix-like DNA-binding domain superfamily/Winged helix DNA-binding domain"/>
    <property type="match status" value="1"/>
</dbReference>
<keyword evidence="4" id="KW-0804">Transcription</keyword>
<dbReference type="PANTHER" id="PTHR30537">
    <property type="entry name" value="HTH-TYPE TRANSCRIPTIONAL REGULATOR"/>
    <property type="match status" value="1"/>
</dbReference>
<keyword evidence="3" id="KW-0238">DNA-binding</keyword>
<dbReference type="Pfam" id="PF00126">
    <property type="entry name" value="HTH_1"/>
    <property type="match status" value="1"/>
</dbReference>
<evidence type="ECO:0000313" key="7">
    <source>
        <dbReference type="Proteomes" id="UP000494363"/>
    </source>
</evidence>
<dbReference type="AlphaFoldDB" id="A0A6J5DV26"/>
<keyword evidence="7" id="KW-1185">Reference proteome</keyword>
<dbReference type="PROSITE" id="PS50931">
    <property type="entry name" value="HTH_LYSR"/>
    <property type="match status" value="1"/>
</dbReference>
<dbReference type="InterPro" id="IPR036388">
    <property type="entry name" value="WH-like_DNA-bd_sf"/>
</dbReference>
<organism evidence="6 7">
    <name type="scientific">Paraburkholderia humisilvae</name>
    <dbReference type="NCBI Taxonomy" id="627669"/>
    <lineage>
        <taxon>Bacteria</taxon>
        <taxon>Pseudomonadati</taxon>
        <taxon>Pseudomonadota</taxon>
        <taxon>Betaproteobacteria</taxon>
        <taxon>Burkholderiales</taxon>
        <taxon>Burkholderiaceae</taxon>
        <taxon>Paraburkholderia</taxon>
    </lineage>
</organism>
<dbReference type="GO" id="GO:0006351">
    <property type="term" value="P:DNA-templated transcription"/>
    <property type="evidence" value="ECO:0007669"/>
    <property type="project" value="TreeGrafter"/>
</dbReference>
<evidence type="ECO:0000256" key="3">
    <source>
        <dbReference type="ARBA" id="ARBA00023125"/>
    </source>
</evidence>
<dbReference type="Pfam" id="PF03466">
    <property type="entry name" value="LysR_substrate"/>
    <property type="match status" value="1"/>
</dbReference>
<evidence type="ECO:0000256" key="1">
    <source>
        <dbReference type="ARBA" id="ARBA00009437"/>
    </source>
</evidence>
<dbReference type="RefSeq" id="WP_175227386.1">
    <property type="nucleotide sequence ID" value="NZ_CADIKH010000013.1"/>
</dbReference>